<keyword evidence="2" id="KW-1185">Reference proteome</keyword>
<dbReference type="InterPro" id="IPR052736">
    <property type="entry name" value="Stf3_sulfotransferase"/>
</dbReference>
<evidence type="ECO:0000313" key="1">
    <source>
        <dbReference type="EMBL" id="MDF6102794.1"/>
    </source>
</evidence>
<comment type="caution">
    <text evidence="1">The sequence shown here is derived from an EMBL/GenBank/DDBJ whole genome shotgun (WGS) entry which is preliminary data.</text>
</comment>
<dbReference type="PANTHER" id="PTHR36451">
    <property type="entry name" value="PAPS-DEPENDENT SULFOTRANSFERASE STF3"/>
    <property type="match status" value="1"/>
</dbReference>
<gene>
    <name evidence="1" type="ORF">L2299_17235</name>
</gene>
<protein>
    <submittedName>
        <fullName evidence="1">Sulfotransferase</fullName>
    </submittedName>
</protein>
<dbReference type="InterPro" id="IPR027417">
    <property type="entry name" value="P-loop_NTPase"/>
</dbReference>
<evidence type="ECO:0000313" key="2">
    <source>
        <dbReference type="Proteomes" id="UP001152308"/>
    </source>
</evidence>
<dbReference type="PANTHER" id="PTHR36451:SF1">
    <property type="entry name" value="OMEGA-HYDROXY-BETA-DIHYDROMENAQUINONE-9 SULFOTRANSFERASE STF3"/>
    <property type="match status" value="1"/>
</dbReference>
<dbReference type="RefSeq" id="WP_277244202.1">
    <property type="nucleotide sequence ID" value="NZ_JAKJLQ010000014.1"/>
</dbReference>
<dbReference type="Pfam" id="PF13469">
    <property type="entry name" value="Sulfotransfer_3"/>
    <property type="match status" value="1"/>
</dbReference>
<dbReference type="EMBL" id="JAKJLQ010000014">
    <property type="protein sequence ID" value="MDF6102794.1"/>
    <property type="molecule type" value="Genomic_DNA"/>
</dbReference>
<proteinExistence type="predicted"/>
<dbReference type="SUPFAM" id="SSF52540">
    <property type="entry name" value="P-loop containing nucleoside triphosphate hydrolases"/>
    <property type="match status" value="1"/>
</dbReference>
<reference evidence="1" key="1">
    <citation type="journal article" date="2022" name="Data Brief">
        <title>Draft genome sequence data of Gordonia hongkongensis strain EUFUS-Z928 isolated from the octocoral Eunicea fusca.</title>
        <authorList>
            <person name="Sanchez-Suarez J."/>
            <person name="Diaz L."/>
            <person name="Melo-Bolivar J."/>
            <person name="Villamil L."/>
        </authorList>
    </citation>
    <scope>NUCLEOTIDE SEQUENCE</scope>
    <source>
        <strain evidence="1">EUFUS-Z928</strain>
    </source>
</reference>
<accession>A0ABT6BXI8</accession>
<reference evidence="1" key="2">
    <citation type="submission" date="2022-01" db="EMBL/GenBank/DDBJ databases">
        <authorList>
            <person name="Sanchez-Suarez J."/>
            <person name="Villamil L."/>
            <person name="Diaz L.E."/>
        </authorList>
    </citation>
    <scope>NUCLEOTIDE SEQUENCE</scope>
    <source>
        <strain evidence="1">EUFUS-Z928</strain>
    </source>
</reference>
<name>A0ABT6BXI8_9ACTN</name>
<dbReference type="Gene3D" id="3.40.50.300">
    <property type="entry name" value="P-loop containing nucleotide triphosphate hydrolases"/>
    <property type="match status" value="1"/>
</dbReference>
<organism evidence="1 2">
    <name type="scientific">Gordonia hongkongensis</name>
    <dbReference type="NCBI Taxonomy" id="1701090"/>
    <lineage>
        <taxon>Bacteria</taxon>
        <taxon>Bacillati</taxon>
        <taxon>Actinomycetota</taxon>
        <taxon>Actinomycetes</taxon>
        <taxon>Mycobacteriales</taxon>
        <taxon>Gordoniaceae</taxon>
        <taxon>Gordonia</taxon>
    </lineage>
</organism>
<dbReference type="Proteomes" id="UP001152308">
    <property type="component" value="Unassembled WGS sequence"/>
</dbReference>
<sequence>MTSAARTDVGTIEDLHSSATRATGLDDFGDTEYLEPLGILLDSYRSEAGLTEIGSKMFRFFLKGALVARLLSEASWKANPGYADVEVTRPIFVTGLPRTGTTALHRLLAADPAHQGVEMWLAEFPQPRPPRDTWSDNPVYQQIQAGFEQHHVENPEFMGLHYMDAGEVEECWQLLRQSVMSISYESLAHIPTYSRWLAQQDWTPAYLRHRKNLQLIGLNDPGKRWVLKNPSHLFALDALMAAYPDALVIQTHRPPSTLIASMCSLAEHATPGWSTTFTGEQVGQDQLELWSRGLREFSAARKRHDPAQFLDIDFTDLRNDPMGTVERVYAALDTPMSEDARAAVTALDEESRSGARKPQHRYQLADYGLDEATVEAAFAV</sequence>